<evidence type="ECO:0000313" key="1">
    <source>
        <dbReference type="EMBL" id="SDL79218.1"/>
    </source>
</evidence>
<dbReference type="AlphaFoldDB" id="A0A1G9MYB2"/>
<organism evidence="1 2">
    <name type="scientific">Pedobacter steynii</name>
    <dbReference type="NCBI Taxonomy" id="430522"/>
    <lineage>
        <taxon>Bacteria</taxon>
        <taxon>Pseudomonadati</taxon>
        <taxon>Bacteroidota</taxon>
        <taxon>Sphingobacteriia</taxon>
        <taxon>Sphingobacteriales</taxon>
        <taxon>Sphingobacteriaceae</taxon>
        <taxon>Pedobacter</taxon>
    </lineage>
</organism>
<dbReference type="EMBL" id="FNGY01000002">
    <property type="protein sequence ID" value="SDL79218.1"/>
    <property type="molecule type" value="Genomic_DNA"/>
</dbReference>
<sequence>MVSGFIQSALIDGGLIINKCKVFYTLGVPQSFEPVSLQKFFNIMSEIKQYAALEYLVDVLQKAIIGSKVKQLTPDESAIIDGNASIRLKQQPENNGNPASIFIRDEKEILYSEELLEEVYKIQERKDYPAGLKAALAPANVIINGINIEAELIFHAVRDQFYALNGSYEFQKFIERDNQKLKFNMTFGDELTFALIVTNEADLVAIEAVIGESVPSAVKAVINADMETVRLEINSEFKKA</sequence>
<keyword evidence="2" id="KW-1185">Reference proteome</keyword>
<proteinExistence type="predicted"/>
<name>A0A1G9MYB2_9SPHI</name>
<reference evidence="2" key="1">
    <citation type="submission" date="2016-10" db="EMBL/GenBank/DDBJ databases">
        <authorList>
            <person name="Varghese N."/>
            <person name="Submissions S."/>
        </authorList>
    </citation>
    <scope>NUCLEOTIDE SEQUENCE [LARGE SCALE GENOMIC DNA]</scope>
    <source>
        <strain evidence="2">DSM 19110</strain>
    </source>
</reference>
<protein>
    <submittedName>
        <fullName evidence="1">Uncharacterized protein</fullName>
    </submittedName>
</protein>
<dbReference type="Proteomes" id="UP000183200">
    <property type="component" value="Unassembled WGS sequence"/>
</dbReference>
<accession>A0A1G9MYB2</accession>
<gene>
    <name evidence="1" type="ORF">SAMN05421820_102159</name>
</gene>
<evidence type="ECO:0000313" key="2">
    <source>
        <dbReference type="Proteomes" id="UP000183200"/>
    </source>
</evidence>